<dbReference type="NCBIfam" id="TIGR01070">
    <property type="entry name" value="mutS1"/>
    <property type="match status" value="1"/>
</dbReference>
<dbReference type="NCBIfam" id="NF003810">
    <property type="entry name" value="PRK05399.1"/>
    <property type="match status" value="1"/>
</dbReference>
<dbReference type="PROSITE" id="PS00486">
    <property type="entry name" value="DNA_MISMATCH_REPAIR_2"/>
    <property type="match status" value="1"/>
</dbReference>
<dbReference type="EMBL" id="RBWW01000001">
    <property type="protein sequence ID" value="RKS80961.1"/>
    <property type="molecule type" value="Genomic_DNA"/>
</dbReference>
<accession>A0A495R0X6</accession>
<evidence type="ECO:0000256" key="1">
    <source>
        <dbReference type="ARBA" id="ARBA00006271"/>
    </source>
</evidence>
<dbReference type="Gene3D" id="3.40.50.300">
    <property type="entry name" value="P-loop containing nucleotide triphosphate hydrolases"/>
    <property type="match status" value="1"/>
</dbReference>
<dbReference type="SUPFAM" id="SSF52540">
    <property type="entry name" value="P-loop containing nucleoside triphosphate hydrolases"/>
    <property type="match status" value="1"/>
</dbReference>
<comment type="similarity">
    <text evidence="1 7 9">Belongs to the DNA mismatch repair MutS family.</text>
</comment>
<keyword evidence="13" id="KW-1185">Reference proteome</keyword>
<reference evidence="12 13" key="1">
    <citation type="submission" date="2018-10" db="EMBL/GenBank/DDBJ databases">
        <title>Genomic Encyclopedia of Archaeal and Bacterial Type Strains, Phase II (KMG-II): from individual species to whole genera.</title>
        <authorList>
            <person name="Goeker M."/>
        </authorList>
    </citation>
    <scope>NUCLEOTIDE SEQUENCE [LARGE SCALE GENOMIC DNA]</scope>
    <source>
        <strain evidence="12 13">DSM 11927</strain>
    </source>
</reference>
<evidence type="ECO:0000256" key="8">
    <source>
        <dbReference type="NCBIfam" id="TIGR01070"/>
    </source>
</evidence>
<dbReference type="Gene3D" id="3.30.420.110">
    <property type="entry name" value="MutS, connector domain"/>
    <property type="match status" value="1"/>
</dbReference>
<comment type="function">
    <text evidence="7">This protein is involved in the repair of mismatches in DNA. It is possible that it carries out the mismatch recognition step. This protein has a weak ATPase activity.</text>
</comment>
<dbReference type="InterPro" id="IPR016151">
    <property type="entry name" value="DNA_mismatch_repair_MutS_N"/>
</dbReference>
<dbReference type="InterPro" id="IPR007696">
    <property type="entry name" value="DNA_mismatch_repair_MutS_core"/>
</dbReference>
<dbReference type="Pfam" id="PF05190">
    <property type="entry name" value="MutS_IV"/>
    <property type="match status" value="1"/>
</dbReference>
<dbReference type="InterPro" id="IPR017261">
    <property type="entry name" value="DNA_mismatch_repair_MutS/MSH"/>
</dbReference>
<dbReference type="SMART" id="SM00533">
    <property type="entry name" value="MUTSd"/>
    <property type="match status" value="1"/>
</dbReference>
<dbReference type="GO" id="GO:0003684">
    <property type="term" value="F:damaged DNA binding"/>
    <property type="evidence" value="ECO:0007669"/>
    <property type="project" value="UniProtKB-UniRule"/>
</dbReference>
<dbReference type="PANTHER" id="PTHR11361">
    <property type="entry name" value="DNA MISMATCH REPAIR PROTEIN MUTS FAMILY MEMBER"/>
    <property type="match status" value="1"/>
</dbReference>
<dbReference type="InterPro" id="IPR036678">
    <property type="entry name" value="MutS_con_dom_sf"/>
</dbReference>
<dbReference type="SUPFAM" id="SSF48334">
    <property type="entry name" value="DNA repair protein MutS, domain III"/>
    <property type="match status" value="1"/>
</dbReference>
<evidence type="ECO:0000256" key="10">
    <source>
        <dbReference type="SAM" id="MobiDB-lite"/>
    </source>
</evidence>
<dbReference type="InterPro" id="IPR007695">
    <property type="entry name" value="DNA_mismatch_repair_MutS-lik_N"/>
</dbReference>
<feature type="region of interest" description="Disordered" evidence="10">
    <location>
        <begin position="840"/>
        <end position="915"/>
    </location>
</feature>
<evidence type="ECO:0000256" key="2">
    <source>
        <dbReference type="ARBA" id="ARBA00022741"/>
    </source>
</evidence>
<dbReference type="InterPro" id="IPR045076">
    <property type="entry name" value="MutS"/>
</dbReference>
<proteinExistence type="inferred from homology"/>
<dbReference type="Pfam" id="PF05188">
    <property type="entry name" value="MutS_II"/>
    <property type="match status" value="1"/>
</dbReference>
<dbReference type="SUPFAM" id="SSF55271">
    <property type="entry name" value="DNA repair protein MutS, domain I"/>
    <property type="match status" value="1"/>
</dbReference>
<feature type="binding site" evidence="7">
    <location>
        <begin position="659"/>
        <end position="666"/>
    </location>
    <ligand>
        <name>ATP</name>
        <dbReference type="ChEBI" id="CHEBI:30616"/>
    </ligand>
</feature>
<dbReference type="RefSeq" id="WP_121302075.1">
    <property type="nucleotide sequence ID" value="NZ_RBWW01000001.1"/>
</dbReference>
<evidence type="ECO:0000256" key="5">
    <source>
        <dbReference type="ARBA" id="ARBA00023125"/>
    </source>
</evidence>
<gene>
    <name evidence="7" type="primary">mutS</name>
    <name evidence="12" type="ORF">BDK61_0229</name>
</gene>
<evidence type="ECO:0000259" key="11">
    <source>
        <dbReference type="PROSITE" id="PS00486"/>
    </source>
</evidence>
<dbReference type="GO" id="GO:0140664">
    <property type="term" value="F:ATP-dependent DNA damage sensor activity"/>
    <property type="evidence" value="ECO:0007669"/>
    <property type="project" value="InterPro"/>
</dbReference>
<evidence type="ECO:0000256" key="9">
    <source>
        <dbReference type="RuleBase" id="RU003756"/>
    </source>
</evidence>
<dbReference type="PANTHER" id="PTHR11361:SF34">
    <property type="entry name" value="DNA MISMATCH REPAIR PROTEIN MSH1, MITOCHONDRIAL"/>
    <property type="match status" value="1"/>
</dbReference>
<keyword evidence="2 7" id="KW-0547">Nucleotide-binding</keyword>
<dbReference type="InterPro" id="IPR007860">
    <property type="entry name" value="DNA_mmatch_repair_MutS_con_dom"/>
</dbReference>
<dbReference type="GO" id="GO:0006298">
    <property type="term" value="P:mismatch repair"/>
    <property type="evidence" value="ECO:0007669"/>
    <property type="project" value="UniProtKB-UniRule"/>
</dbReference>
<dbReference type="InterPro" id="IPR036187">
    <property type="entry name" value="DNA_mismatch_repair_MutS_sf"/>
</dbReference>
<dbReference type="Pfam" id="PF05192">
    <property type="entry name" value="MutS_III"/>
    <property type="match status" value="1"/>
</dbReference>
<evidence type="ECO:0000313" key="12">
    <source>
        <dbReference type="EMBL" id="RKS80961.1"/>
    </source>
</evidence>
<dbReference type="Pfam" id="PF01624">
    <property type="entry name" value="MutS_I"/>
    <property type="match status" value="1"/>
</dbReference>
<keyword evidence="3 7" id="KW-0227">DNA damage</keyword>
<dbReference type="InterPro" id="IPR007861">
    <property type="entry name" value="DNA_mismatch_repair_MutS_clamp"/>
</dbReference>
<evidence type="ECO:0000256" key="7">
    <source>
        <dbReference type="HAMAP-Rule" id="MF_00096"/>
    </source>
</evidence>
<dbReference type="Gene3D" id="3.40.1170.10">
    <property type="entry name" value="DNA repair protein MutS, domain I"/>
    <property type="match status" value="1"/>
</dbReference>
<dbReference type="SUPFAM" id="SSF53150">
    <property type="entry name" value="DNA repair protein MutS, domain II"/>
    <property type="match status" value="1"/>
</dbReference>
<feature type="region of interest" description="Disordered" evidence="10">
    <location>
        <begin position="623"/>
        <end position="643"/>
    </location>
</feature>
<dbReference type="GO" id="GO:0030983">
    <property type="term" value="F:mismatched DNA binding"/>
    <property type="evidence" value="ECO:0007669"/>
    <property type="project" value="InterPro"/>
</dbReference>
<evidence type="ECO:0000256" key="6">
    <source>
        <dbReference type="ARBA" id="ARBA00023204"/>
    </source>
</evidence>
<dbReference type="SMART" id="SM00534">
    <property type="entry name" value="MUTSac"/>
    <property type="match status" value="1"/>
</dbReference>
<evidence type="ECO:0000256" key="3">
    <source>
        <dbReference type="ARBA" id="ARBA00022763"/>
    </source>
</evidence>
<dbReference type="InterPro" id="IPR027417">
    <property type="entry name" value="P-loop_NTPase"/>
</dbReference>
<dbReference type="Gene3D" id="1.10.1420.10">
    <property type="match status" value="2"/>
</dbReference>
<keyword evidence="5 7" id="KW-0238">DNA-binding</keyword>
<dbReference type="Proteomes" id="UP000268233">
    <property type="component" value="Unassembled WGS sequence"/>
</dbReference>
<dbReference type="InterPro" id="IPR000432">
    <property type="entry name" value="DNA_mismatch_repair_MutS_C"/>
</dbReference>
<dbReference type="AlphaFoldDB" id="A0A495R0X6"/>
<dbReference type="HAMAP" id="MF_00096">
    <property type="entry name" value="MutS"/>
    <property type="match status" value="1"/>
</dbReference>
<keyword evidence="6 7" id="KW-0234">DNA repair</keyword>
<dbReference type="GO" id="GO:0005524">
    <property type="term" value="F:ATP binding"/>
    <property type="evidence" value="ECO:0007669"/>
    <property type="project" value="UniProtKB-UniRule"/>
</dbReference>
<comment type="caution">
    <text evidence="12">The sequence shown here is derived from an EMBL/GenBank/DDBJ whole genome shotgun (WGS) entry which is preliminary data.</text>
</comment>
<name>A0A495R0X6_9EURY</name>
<dbReference type="InterPro" id="IPR005748">
    <property type="entry name" value="DNA_mismatch_repair_MutS"/>
</dbReference>
<evidence type="ECO:0000256" key="4">
    <source>
        <dbReference type="ARBA" id="ARBA00022840"/>
    </source>
</evidence>
<dbReference type="Pfam" id="PF00488">
    <property type="entry name" value="MutS_V"/>
    <property type="match status" value="1"/>
</dbReference>
<feature type="domain" description="DNA mismatch repair proteins mutS family" evidence="11">
    <location>
        <begin position="733"/>
        <end position="749"/>
    </location>
</feature>
<dbReference type="PIRSF" id="PIRSF037677">
    <property type="entry name" value="DNA_mis_repair_Msh6"/>
    <property type="match status" value="1"/>
</dbReference>
<keyword evidence="4 7" id="KW-0067">ATP-binding</keyword>
<feature type="region of interest" description="Disordered" evidence="10">
    <location>
        <begin position="443"/>
        <end position="462"/>
    </location>
</feature>
<evidence type="ECO:0000313" key="13">
    <source>
        <dbReference type="Proteomes" id="UP000268233"/>
    </source>
</evidence>
<sequence>MDAALGPPEQMAELEEDLTPMMAQYYELCRQYDDALVLFQVGDFYEAFCAAAKRVARLCEITLTQREDSTGEYPMAGIPIDNAESYVETLLDAGYRVAIADQVEDPDEVSGVVERAVTRIVTPGTLTESELLGGADNNYVAALTAGERYGLALLDVSTGDCYATSVGSESAVADELSRFGPAEAIVGPDVDVDRDAVFGPACLVTRYDAAAFDRERAEDRVGQYFGPPERLLAGDAEIRACGGLLAYAEYTRGSSGAVGPDGEPVDPDVDPAGTLDYLNHLTRYDPREYMLLDAVAVESLELFERRSVRGHENRTLVDTVDETACALGRRKLTDWLRRPLLDADRIEARHGAVAELQRDPATREALSDLLAEVYDLERLISRVSRGRANARDLRSLAATLSVVPDIRDHLADADARLLADLHATLDPLAETREEIEAAIRPDPPQQVTEGGVIREGYDDELDRLRSTERSGKQWIDDLEASERERTGIDSLKVGHTSVHGYYIEVTNANLDAVPEDYQRRQTLKNSERYYTPELKEREDEILRAESAADDLEYDLFCAVRDEVADEAERVQALADRLARLDVLASFAEVAAQYDYCRPTVGGDGIDITAGRHPVVERTEDAFIPNDTHLGSGPVPASRDGSDDGVTADDIQPFLAVVTGPNMSGKSTYMRQVALICLLAQSGSFVPAKAADLPILDRVFTRVGASDDIAGGRSTFMIEMTELATILDAATENSLVLLDEVGRGTSTADGLAIARAVTEYLHDEVGAYTLFATHHHDLTAVAAALSGATNRHFETSREDGDVRFDHELAPGPAAASYGVEVASMAGVPDSVVERSRDLLTDAETADTGVEATREAEVASEPRPGTRADSETDSTATETTGPTENGAASAPAGEATSDDHTQEVFQTNGTAAEDELPESVAQQLASLDVATMTPIEAMNALADLQDRIE</sequence>
<organism evidence="12 13">
    <name type="scientific">Haloarcula quadrata</name>
    <dbReference type="NCBI Taxonomy" id="182779"/>
    <lineage>
        <taxon>Archaea</taxon>
        <taxon>Methanobacteriati</taxon>
        <taxon>Methanobacteriota</taxon>
        <taxon>Stenosarchaea group</taxon>
        <taxon>Halobacteria</taxon>
        <taxon>Halobacteriales</taxon>
        <taxon>Haloarculaceae</taxon>
        <taxon>Haloarcula</taxon>
    </lineage>
</organism>
<protein>
    <recommendedName>
        <fullName evidence="7 8">DNA mismatch repair protein MutS</fullName>
    </recommendedName>
</protein>